<organism evidence="2 3">
    <name type="scientific">Exophiala sideris</name>
    <dbReference type="NCBI Taxonomy" id="1016849"/>
    <lineage>
        <taxon>Eukaryota</taxon>
        <taxon>Fungi</taxon>
        <taxon>Dikarya</taxon>
        <taxon>Ascomycota</taxon>
        <taxon>Pezizomycotina</taxon>
        <taxon>Eurotiomycetes</taxon>
        <taxon>Chaetothyriomycetidae</taxon>
        <taxon>Chaetothyriales</taxon>
        <taxon>Herpotrichiellaceae</taxon>
        <taxon>Exophiala</taxon>
    </lineage>
</organism>
<feature type="compositionally biased region" description="Basic and acidic residues" evidence="1">
    <location>
        <begin position="119"/>
        <end position="176"/>
    </location>
</feature>
<proteinExistence type="predicted"/>
<feature type="region of interest" description="Disordered" evidence="1">
    <location>
        <begin position="119"/>
        <end position="209"/>
    </location>
</feature>
<sequence>MSFTLYHTKRDGSKEAIKMSIFDAFRGVPDPKPRKPKERMCPCCGKPHTSKTEVTGGKKDKGKDAKGKEKAKPEGKDGEETDDQIILRMKAANIQEQWDAILEATKGFKTKADVKARWNEIKDEKGEEKEKSKDADEGNKKGQDDDKAAKKAKNKEEGMKKQAEAKAKKEAEENAKSGETGEDAKADNKEHKSQKKSANKGKDSGDDTNAFKVWANEYDKKKWQTLASKHYDRTGERITADEARKMAEGK</sequence>
<name>A0A0D1VS10_9EURO</name>
<dbReference type="STRING" id="1016849.A0A0D1VS10"/>
<dbReference type="AlphaFoldDB" id="A0A0D1VS10"/>
<feature type="region of interest" description="Disordered" evidence="1">
    <location>
        <begin position="25"/>
        <end position="84"/>
    </location>
</feature>
<reference evidence="2 3" key="1">
    <citation type="submission" date="2015-01" db="EMBL/GenBank/DDBJ databases">
        <title>The Genome Sequence of Exophiala sideris CBS121828.</title>
        <authorList>
            <consortium name="The Broad Institute Genomics Platform"/>
            <person name="Cuomo C."/>
            <person name="de Hoog S."/>
            <person name="Gorbushina A."/>
            <person name="Stielow B."/>
            <person name="Teixiera M."/>
            <person name="Abouelleil A."/>
            <person name="Chapman S.B."/>
            <person name="Priest M."/>
            <person name="Young S.K."/>
            <person name="Wortman J."/>
            <person name="Nusbaum C."/>
            <person name="Birren B."/>
        </authorList>
    </citation>
    <scope>NUCLEOTIDE SEQUENCE [LARGE SCALE GENOMIC DNA]</scope>
    <source>
        <strain evidence="2 3">CBS 121828</strain>
    </source>
</reference>
<dbReference type="HOGENOM" id="CLU_097232_0_0_1"/>
<dbReference type="OrthoDB" id="5427780at2759"/>
<evidence type="ECO:0000313" key="3">
    <source>
        <dbReference type="Proteomes" id="UP000053599"/>
    </source>
</evidence>
<evidence type="ECO:0000256" key="1">
    <source>
        <dbReference type="SAM" id="MobiDB-lite"/>
    </source>
</evidence>
<accession>A0A0D1VS10</accession>
<feature type="compositionally biased region" description="Basic and acidic residues" evidence="1">
    <location>
        <begin position="182"/>
        <end position="191"/>
    </location>
</feature>
<feature type="compositionally biased region" description="Basic and acidic residues" evidence="1">
    <location>
        <begin position="56"/>
        <end position="78"/>
    </location>
</feature>
<evidence type="ECO:0000313" key="2">
    <source>
        <dbReference type="EMBL" id="KIV78880.1"/>
    </source>
</evidence>
<dbReference type="Proteomes" id="UP000053599">
    <property type="component" value="Unassembled WGS sequence"/>
</dbReference>
<dbReference type="EMBL" id="KN846953">
    <property type="protein sequence ID" value="KIV78880.1"/>
    <property type="molecule type" value="Genomic_DNA"/>
</dbReference>
<gene>
    <name evidence="2" type="ORF">PV11_06485</name>
</gene>
<protein>
    <submittedName>
        <fullName evidence="2">Uncharacterized protein</fullName>
    </submittedName>
</protein>